<evidence type="ECO:0000313" key="4">
    <source>
        <dbReference type="Proteomes" id="UP000198940"/>
    </source>
</evidence>
<evidence type="ECO:0000313" key="1">
    <source>
        <dbReference type="EMBL" id="SFB80189.1"/>
    </source>
</evidence>
<sequence length="246" mass="27923">MEIRNLKKAQMQDVRFYLILGLGMLLFVNCSAQRNISGTFKRIDPTISGKGLGVEYKFAADGGFEQITNQHLGAREYARGRYTIKSDTLTLRYVPYHKDSTNIAIERTKIQSPPIFREDVSSFIAKVKVIGEEGQPLKGANLLLRDSDNQPLMAFVSDDKGNFPSLNIQNRLFHKIIISSLGHQEVEILTEPYFGHASSIEVRMKSTDTIFKEDDKVIHYLLTKMDQDNIQMIKLPNGEDIVLKKV</sequence>
<organism evidence="2 3">
    <name type="scientific">Flagellimonas taeanensis</name>
    <dbReference type="NCBI Taxonomy" id="1005926"/>
    <lineage>
        <taxon>Bacteria</taxon>
        <taxon>Pseudomonadati</taxon>
        <taxon>Bacteroidota</taxon>
        <taxon>Flavobacteriia</taxon>
        <taxon>Flavobacteriales</taxon>
        <taxon>Flavobacteriaceae</taxon>
        <taxon>Flagellimonas</taxon>
    </lineage>
</organism>
<comment type="caution">
    <text evidence="2">The sequence shown here is derived from an EMBL/GenBank/DDBJ whole genome shotgun (WGS) entry which is preliminary data.</text>
</comment>
<gene>
    <name evidence="1" type="ORF">SAMN04487891_102414</name>
    <name evidence="2" type="ORF">SAMN05216293_1093</name>
</gene>
<dbReference type="EMBL" id="FRAT01000002">
    <property type="protein sequence ID" value="SHK42840.1"/>
    <property type="molecule type" value="Genomic_DNA"/>
</dbReference>
<evidence type="ECO:0000313" key="3">
    <source>
        <dbReference type="Proteomes" id="UP000184031"/>
    </source>
</evidence>
<protein>
    <submittedName>
        <fullName evidence="2">Uncharacterized protein</fullName>
    </submittedName>
</protein>
<dbReference type="OrthoDB" id="825758at2"/>
<name>A0A1M6SDQ2_9FLAO</name>
<keyword evidence="4" id="KW-1185">Reference proteome</keyword>
<evidence type="ECO:0000313" key="2">
    <source>
        <dbReference type="EMBL" id="SHK42840.1"/>
    </source>
</evidence>
<proteinExistence type="predicted"/>
<accession>A0A1M6SDQ2</accession>
<dbReference type="RefSeq" id="WP_143070677.1">
    <property type="nucleotide sequence ID" value="NZ_FOKU01000002.1"/>
</dbReference>
<dbReference type="STRING" id="1055723.SAMN05216293_1093"/>
<dbReference type="AlphaFoldDB" id="A0A1M6SDQ2"/>
<dbReference type="Proteomes" id="UP000198940">
    <property type="component" value="Unassembled WGS sequence"/>
</dbReference>
<reference evidence="2 3" key="1">
    <citation type="submission" date="2016-11" db="EMBL/GenBank/DDBJ databases">
        <authorList>
            <person name="Varghese N."/>
            <person name="Submissions S."/>
        </authorList>
    </citation>
    <scope>NUCLEOTIDE SEQUENCE [LARGE SCALE GENOMIC DNA]</scope>
    <source>
        <strain evidence="2 3">CGMCC 1.12174</strain>
        <strain evidence="1 4">DSM 26351</strain>
    </source>
</reference>
<dbReference type="Proteomes" id="UP000184031">
    <property type="component" value="Unassembled WGS sequence"/>
</dbReference>
<dbReference type="EMBL" id="FOKU01000002">
    <property type="protein sequence ID" value="SFB80189.1"/>
    <property type="molecule type" value="Genomic_DNA"/>
</dbReference>